<proteinExistence type="predicted"/>
<sequence>MAVGGHGDVHALRTEATAQRLAHTHFVVDDQHSRFHICQDAAFPARARDLSAPSQRGAPSQLGLSTGREDSTVSGNAGDWETGGYSGGEEDS</sequence>
<feature type="compositionally biased region" description="Polar residues" evidence="1">
    <location>
        <begin position="52"/>
        <end position="64"/>
    </location>
</feature>
<keyword evidence="3" id="KW-1185">Reference proteome</keyword>
<evidence type="ECO:0000313" key="3">
    <source>
        <dbReference type="Proteomes" id="UP001500467"/>
    </source>
</evidence>
<accession>A0ABP4G5X7</accession>
<name>A0ABP4G5X7_9PSEU</name>
<feature type="region of interest" description="Disordered" evidence="1">
    <location>
        <begin position="46"/>
        <end position="92"/>
    </location>
</feature>
<reference evidence="3" key="1">
    <citation type="journal article" date="2019" name="Int. J. Syst. Evol. Microbiol.">
        <title>The Global Catalogue of Microorganisms (GCM) 10K type strain sequencing project: providing services to taxonomists for standard genome sequencing and annotation.</title>
        <authorList>
            <consortium name="The Broad Institute Genomics Platform"/>
            <consortium name="The Broad Institute Genome Sequencing Center for Infectious Disease"/>
            <person name="Wu L."/>
            <person name="Ma J."/>
        </authorList>
    </citation>
    <scope>NUCLEOTIDE SEQUENCE [LARGE SCALE GENOMIC DNA]</scope>
    <source>
        <strain evidence="3">JCM 13022</strain>
    </source>
</reference>
<comment type="caution">
    <text evidence="2">The sequence shown here is derived from an EMBL/GenBank/DDBJ whole genome shotgun (WGS) entry which is preliminary data.</text>
</comment>
<protein>
    <submittedName>
        <fullName evidence="2">Uncharacterized protein</fullName>
    </submittedName>
</protein>
<gene>
    <name evidence="2" type="ORF">GCM10009675_41500</name>
</gene>
<evidence type="ECO:0000256" key="1">
    <source>
        <dbReference type="SAM" id="MobiDB-lite"/>
    </source>
</evidence>
<organism evidence="2 3">
    <name type="scientific">Prauserella alba</name>
    <dbReference type="NCBI Taxonomy" id="176898"/>
    <lineage>
        <taxon>Bacteria</taxon>
        <taxon>Bacillati</taxon>
        <taxon>Actinomycetota</taxon>
        <taxon>Actinomycetes</taxon>
        <taxon>Pseudonocardiales</taxon>
        <taxon>Pseudonocardiaceae</taxon>
        <taxon>Prauserella</taxon>
    </lineage>
</organism>
<evidence type="ECO:0000313" key="2">
    <source>
        <dbReference type="EMBL" id="GAA1215083.1"/>
    </source>
</evidence>
<dbReference type="Proteomes" id="UP001500467">
    <property type="component" value="Unassembled WGS sequence"/>
</dbReference>
<dbReference type="EMBL" id="BAAALM010000016">
    <property type="protein sequence ID" value="GAA1215083.1"/>
    <property type="molecule type" value="Genomic_DNA"/>
</dbReference>